<keyword evidence="3" id="KW-1185">Reference proteome</keyword>
<sequence>MGVGVQDVSKDPVPTHSLSRPACPPGSVHESILQPTTAPRRPGSFKVVFSTSGDNPSNAPAPHSPKKPSQAPHIAFGTLPGSGYFPDQPRDSVSDSLETASSATASAA</sequence>
<reference evidence="2" key="1">
    <citation type="submission" date="2022-07" db="EMBL/GenBank/DDBJ databases">
        <title>Phylogenomic reconstructions and comparative analyses of Kickxellomycotina fungi.</title>
        <authorList>
            <person name="Reynolds N.K."/>
            <person name="Stajich J.E."/>
            <person name="Barry K."/>
            <person name="Grigoriev I.V."/>
            <person name="Crous P."/>
            <person name="Smith M.E."/>
        </authorList>
    </citation>
    <scope>NUCLEOTIDE SEQUENCE</scope>
    <source>
        <strain evidence="2">RSA 567</strain>
    </source>
</reference>
<accession>A0A9W8E7N3</accession>
<name>A0A9W8E7N3_9FUNG</name>
<dbReference type="AlphaFoldDB" id="A0A9W8E7N3"/>
<feature type="compositionally biased region" description="Polar residues" evidence="1">
    <location>
        <begin position="49"/>
        <end position="58"/>
    </location>
</feature>
<dbReference type="Proteomes" id="UP001151582">
    <property type="component" value="Unassembled WGS sequence"/>
</dbReference>
<feature type="region of interest" description="Disordered" evidence="1">
    <location>
        <begin position="1"/>
        <end position="108"/>
    </location>
</feature>
<dbReference type="OrthoDB" id="10573282at2759"/>
<evidence type="ECO:0000313" key="2">
    <source>
        <dbReference type="EMBL" id="KAJ1973948.1"/>
    </source>
</evidence>
<comment type="caution">
    <text evidence="2">The sequence shown here is derived from an EMBL/GenBank/DDBJ whole genome shotgun (WGS) entry which is preliminary data.</text>
</comment>
<proteinExistence type="predicted"/>
<evidence type="ECO:0000256" key="1">
    <source>
        <dbReference type="SAM" id="MobiDB-lite"/>
    </source>
</evidence>
<evidence type="ECO:0000313" key="3">
    <source>
        <dbReference type="Proteomes" id="UP001151582"/>
    </source>
</evidence>
<protein>
    <submittedName>
        <fullName evidence="2">Uncharacterized protein</fullName>
    </submittedName>
</protein>
<gene>
    <name evidence="2" type="ORF">H4R34_004904</name>
</gene>
<feature type="non-terminal residue" evidence="2">
    <location>
        <position position="108"/>
    </location>
</feature>
<feature type="compositionally biased region" description="Low complexity" evidence="1">
    <location>
        <begin position="99"/>
        <end position="108"/>
    </location>
</feature>
<dbReference type="EMBL" id="JANBQB010000729">
    <property type="protein sequence ID" value="KAJ1973948.1"/>
    <property type="molecule type" value="Genomic_DNA"/>
</dbReference>
<organism evidence="2 3">
    <name type="scientific">Dimargaris verticillata</name>
    <dbReference type="NCBI Taxonomy" id="2761393"/>
    <lineage>
        <taxon>Eukaryota</taxon>
        <taxon>Fungi</taxon>
        <taxon>Fungi incertae sedis</taxon>
        <taxon>Zoopagomycota</taxon>
        <taxon>Kickxellomycotina</taxon>
        <taxon>Dimargaritomycetes</taxon>
        <taxon>Dimargaritales</taxon>
        <taxon>Dimargaritaceae</taxon>
        <taxon>Dimargaris</taxon>
    </lineage>
</organism>